<proteinExistence type="predicted"/>
<gene>
    <name evidence="2" type="primary">OSJNBa0057D11.37</name>
</gene>
<dbReference type="Proteomes" id="UP000000763">
    <property type="component" value="Chromosome 9"/>
</dbReference>
<reference evidence="3" key="2">
    <citation type="journal article" date="2008" name="Nucleic Acids Res.">
        <title>The rice annotation project database (RAP-DB): 2008 update.</title>
        <authorList>
            <consortium name="The rice annotation project (RAP)"/>
        </authorList>
    </citation>
    <scope>GENOME REANNOTATION</scope>
    <source>
        <strain evidence="3">cv. Nipponbare</strain>
    </source>
</reference>
<evidence type="ECO:0000256" key="1">
    <source>
        <dbReference type="SAM" id="MobiDB-lite"/>
    </source>
</evidence>
<feature type="region of interest" description="Disordered" evidence="1">
    <location>
        <begin position="16"/>
        <end position="40"/>
    </location>
</feature>
<reference evidence="3" key="1">
    <citation type="journal article" date="2005" name="Nature">
        <title>The map-based sequence of the rice genome.</title>
        <authorList>
            <consortium name="International rice genome sequencing project (IRGSP)"/>
            <person name="Matsumoto T."/>
            <person name="Wu J."/>
            <person name="Kanamori H."/>
            <person name="Katayose Y."/>
            <person name="Fujisawa M."/>
            <person name="Namiki N."/>
            <person name="Mizuno H."/>
            <person name="Yamamoto K."/>
            <person name="Antonio B.A."/>
            <person name="Baba T."/>
            <person name="Sakata K."/>
            <person name="Nagamura Y."/>
            <person name="Aoki H."/>
            <person name="Arikawa K."/>
            <person name="Arita K."/>
            <person name="Bito T."/>
            <person name="Chiden Y."/>
            <person name="Fujitsuka N."/>
            <person name="Fukunaka R."/>
            <person name="Hamada M."/>
            <person name="Harada C."/>
            <person name="Hayashi A."/>
            <person name="Hijishita S."/>
            <person name="Honda M."/>
            <person name="Hosokawa S."/>
            <person name="Ichikawa Y."/>
            <person name="Idonuma A."/>
            <person name="Iijima M."/>
            <person name="Ikeda M."/>
            <person name="Ikeno M."/>
            <person name="Ito K."/>
            <person name="Ito S."/>
            <person name="Ito T."/>
            <person name="Ito Y."/>
            <person name="Ito Y."/>
            <person name="Iwabuchi A."/>
            <person name="Kamiya K."/>
            <person name="Karasawa W."/>
            <person name="Kurita K."/>
            <person name="Katagiri S."/>
            <person name="Kikuta A."/>
            <person name="Kobayashi H."/>
            <person name="Kobayashi N."/>
            <person name="Machita K."/>
            <person name="Maehara T."/>
            <person name="Masukawa M."/>
            <person name="Mizubayashi T."/>
            <person name="Mukai Y."/>
            <person name="Nagasaki H."/>
            <person name="Nagata Y."/>
            <person name="Naito S."/>
            <person name="Nakashima M."/>
            <person name="Nakama Y."/>
            <person name="Nakamichi Y."/>
            <person name="Nakamura M."/>
            <person name="Meguro A."/>
            <person name="Negishi M."/>
            <person name="Ohta I."/>
            <person name="Ohta T."/>
            <person name="Okamoto M."/>
            <person name="Ono N."/>
            <person name="Saji S."/>
            <person name="Sakaguchi M."/>
            <person name="Sakai K."/>
            <person name="Shibata M."/>
            <person name="Shimokawa T."/>
            <person name="Song J."/>
            <person name="Takazaki Y."/>
            <person name="Terasawa K."/>
            <person name="Tsugane M."/>
            <person name="Tsuji K."/>
            <person name="Ueda S."/>
            <person name="Waki K."/>
            <person name="Yamagata H."/>
            <person name="Yamamoto M."/>
            <person name="Yamamoto S."/>
            <person name="Yamane H."/>
            <person name="Yoshiki S."/>
            <person name="Yoshihara R."/>
            <person name="Yukawa K."/>
            <person name="Zhong H."/>
            <person name="Yano M."/>
            <person name="Yuan Q."/>
            <person name="Ouyang S."/>
            <person name="Liu J."/>
            <person name="Jones K.M."/>
            <person name="Gansberger K."/>
            <person name="Moffat K."/>
            <person name="Hill J."/>
            <person name="Bera J."/>
            <person name="Fadrosh D."/>
            <person name="Jin S."/>
            <person name="Johri S."/>
            <person name="Kim M."/>
            <person name="Overton L."/>
            <person name="Reardon M."/>
            <person name="Tsitrin T."/>
            <person name="Vuong H."/>
            <person name="Weaver B."/>
            <person name="Ciecko A."/>
            <person name="Tallon L."/>
            <person name="Jackson J."/>
            <person name="Pai G."/>
            <person name="Aken S.V."/>
            <person name="Utterback T."/>
            <person name="Reidmuller S."/>
            <person name="Feldblyum T."/>
            <person name="Hsiao J."/>
            <person name="Zismann V."/>
            <person name="Iobst S."/>
            <person name="de Vazeille A.R."/>
            <person name="Buell C.R."/>
            <person name="Ying K."/>
            <person name="Li Y."/>
            <person name="Lu T."/>
            <person name="Huang Y."/>
            <person name="Zhao Q."/>
            <person name="Feng Q."/>
            <person name="Zhang L."/>
            <person name="Zhu J."/>
            <person name="Weng Q."/>
            <person name="Mu J."/>
            <person name="Lu Y."/>
            <person name="Fan D."/>
            <person name="Liu Y."/>
            <person name="Guan J."/>
            <person name="Zhang Y."/>
            <person name="Yu S."/>
            <person name="Liu X."/>
            <person name="Zhang Y."/>
            <person name="Hong G."/>
            <person name="Han B."/>
            <person name="Choisne N."/>
            <person name="Demange N."/>
            <person name="Orjeda G."/>
            <person name="Samain S."/>
            <person name="Cattolico L."/>
            <person name="Pelletier E."/>
            <person name="Couloux A."/>
            <person name="Segurens B."/>
            <person name="Wincker P."/>
            <person name="D'Hont A."/>
            <person name="Scarpelli C."/>
            <person name="Weissenbach J."/>
            <person name="Salanoubat M."/>
            <person name="Quetier F."/>
            <person name="Yu Y."/>
            <person name="Kim H.R."/>
            <person name="Rambo T."/>
            <person name="Currie J."/>
            <person name="Collura K."/>
            <person name="Luo M."/>
            <person name="Yang T."/>
            <person name="Ammiraju J.S.S."/>
            <person name="Engler F."/>
            <person name="Soderlund C."/>
            <person name="Wing R.A."/>
            <person name="Palmer L.E."/>
            <person name="de la Bastide M."/>
            <person name="Spiegel L."/>
            <person name="Nascimento L."/>
            <person name="Zutavern T."/>
            <person name="O'Shaughnessy A."/>
            <person name="Dike S."/>
            <person name="Dedhia N."/>
            <person name="Preston R."/>
            <person name="Balija V."/>
            <person name="McCombie W.R."/>
            <person name="Chow T."/>
            <person name="Chen H."/>
            <person name="Chung M."/>
            <person name="Chen C."/>
            <person name="Shaw J."/>
            <person name="Wu H."/>
            <person name="Hsiao K."/>
            <person name="Chao Y."/>
            <person name="Chu M."/>
            <person name="Cheng C."/>
            <person name="Hour A."/>
            <person name="Lee P."/>
            <person name="Lin S."/>
            <person name="Lin Y."/>
            <person name="Liou J."/>
            <person name="Liu S."/>
            <person name="Hsing Y."/>
            <person name="Raghuvanshi S."/>
            <person name="Mohanty A."/>
            <person name="Bharti A.K."/>
            <person name="Gaur A."/>
            <person name="Gupta V."/>
            <person name="Kumar D."/>
            <person name="Ravi V."/>
            <person name="Vij S."/>
            <person name="Kapur A."/>
            <person name="Khurana P."/>
            <person name="Khurana P."/>
            <person name="Khurana J.P."/>
            <person name="Tyagi A.K."/>
            <person name="Gaikwad K."/>
            <person name="Singh A."/>
            <person name="Dalal V."/>
            <person name="Srivastava S."/>
            <person name="Dixit A."/>
            <person name="Pal A.K."/>
            <person name="Ghazi I.A."/>
            <person name="Yadav M."/>
            <person name="Pandit A."/>
            <person name="Bhargava A."/>
            <person name="Sureshbabu K."/>
            <person name="Batra K."/>
            <person name="Sharma T.R."/>
            <person name="Mohapatra T."/>
            <person name="Singh N.K."/>
            <person name="Messing J."/>
            <person name="Nelson A.B."/>
            <person name="Fuks G."/>
            <person name="Kavchok S."/>
            <person name="Keizer G."/>
            <person name="Linton E."/>
            <person name="Llaca V."/>
            <person name="Song R."/>
            <person name="Tanyolac B."/>
            <person name="Young S."/>
            <person name="Ho-Il K."/>
            <person name="Hahn J.H."/>
            <person name="Sangsakoo G."/>
            <person name="Vanavichit A."/>
            <person name="de Mattos Luiz.A.T."/>
            <person name="Zimmer P.D."/>
            <person name="Malone G."/>
            <person name="Dellagostin O."/>
            <person name="de Oliveira A.C."/>
            <person name="Bevan M."/>
            <person name="Bancroft I."/>
            <person name="Minx P."/>
            <person name="Cordum H."/>
            <person name="Wilson R."/>
            <person name="Cheng Z."/>
            <person name="Jin W."/>
            <person name="Jiang J."/>
            <person name="Leong S.A."/>
            <person name="Iwama H."/>
            <person name="Gojobori T."/>
            <person name="Itoh T."/>
            <person name="Niimura Y."/>
            <person name="Fujii Y."/>
            <person name="Habara T."/>
            <person name="Sakai H."/>
            <person name="Sato Y."/>
            <person name="Wilson G."/>
            <person name="Kumar K."/>
            <person name="McCouch S."/>
            <person name="Juretic N."/>
            <person name="Hoen D."/>
            <person name="Wright S."/>
            <person name="Bruskiewich R."/>
            <person name="Bureau T."/>
            <person name="Miyao A."/>
            <person name="Hirochika H."/>
            <person name="Nishikawa T."/>
            <person name="Kadowaki K."/>
            <person name="Sugiura M."/>
            <person name="Burr B."/>
            <person name="Sasaki T."/>
        </authorList>
    </citation>
    <scope>NUCLEOTIDE SEQUENCE [LARGE SCALE GENOMIC DNA]</scope>
    <source>
        <strain evidence="3">cv. Nipponbare</strain>
    </source>
</reference>
<accession>Q69LV7</accession>
<name>Q69LV7_ORYSJ</name>
<dbReference type="EMBL" id="AP005802">
    <property type="protein sequence ID" value="BAD36419.1"/>
    <property type="molecule type" value="Genomic_DNA"/>
</dbReference>
<organism evidence="2 3">
    <name type="scientific">Oryza sativa subsp. japonica</name>
    <name type="common">Rice</name>
    <dbReference type="NCBI Taxonomy" id="39947"/>
    <lineage>
        <taxon>Eukaryota</taxon>
        <taxon>Viridiplantae</taxon>
        <taxon>Streptophyta</taxon>
        <taxon>Embryophyta</taxon>
        <taxon>Tracheophyta</taxon>
        <taxon>Spermatophyta</taxon>
        <taxon>Magnoliopsida</taxon>
        <taxon>Liliopsida</taxon>
        <taxon>Poales</taxon>
        <taxon>Poaceae</taxon>
        <taxon>BOP clade</taxon>
        <taxon>Oryzoideae</taxon>
        <taxon>Oryzeae</taxon>
        <taxon>Oryzinae</taxon>
        <taxon>Oryza</taxon>
        <taxon>Oryza sativa</taxon>
    </lineage>
</organism>
<evidence type="ECO:0000313" key="3">
    <source>
        <dbReference type="Proteomes" id="UP000000763"/>
    </source>
</evidence>
<sequence length="67" mass="7196">MVARVGLLHVAVVEARDPAGGGWPPSPAAPRSDGGEGCWRRCSQRGERIRRRATADVEDESSVLGQR</sequence>
<protein>
    <submittedName>
        <fullName evidence="2">Uncharacterized protein</fullName>
    </submittedName>
</protein>
<evidence type="ECO:0000313" key="2">
    <source>
        <dbReference type="EMBL" id="BAD36419.1"/>
    </source>
</evidence>
<dbReference type="AlphaFoldDB" id="Q69LV7"/>